<proteinExistence type="predicted"/>
<evidence type="ECO:0000313" key="2">
    <source>
        <dbReference type="WBParaSite" id="Pan_g20158.t1"/>
    </source>
</evidence>
<name>A0A7E4ZVJ0_PANRE</name>
<accession>A0A7E4ZVJ0</accession>
<dbReference type="WBParaSite" id="Pan_g20158.t1">
    <property type="protein sequence ID" value="Pan_g20158.t1"/>
    <property type="gene ID" value="Pan_g20158"/>
</dbReference>
<reference evidence="2" key="2">
    <citation type="submission" date="2020-10" db="UniProtKB">
        <authorList>
            <consortium name="WormBaseParasite"/>
        </authorList>
    </citation>
    <scope>IDENTIFICATION</scope>
</reference>
<keyword evidence="1" id="KW-1185">Reference proteome</keyword>
<dbReference type="Proteomes" id="UP000492821">
    <property type="component" value="Unassembled WGS sequence"/>
</dbReference>
<dbReference type="AlphaFoldDB" id="A0A7E4ZVJ0"/>
<sequence length="76" mass="8749">MPNLEGFHLQFYHSRTLLADILKAQKKRLTVMGLITAYPLGFYCKVAELYAFEAAQHPGFRMGFSQLGDMLMPYNF</sequence>
<organism evidence="1 2">
    <name type="scientific">Panagrellus redivivus</name>
    <name type="common">Microworm</name>
    <dbReference type="NCBI Taxonomy" id="6233"/>
    <lineage>
        <taxon>Eukaryota</taxon>
        <taxon>Metazoa</taxon>
        <taxon>Ecdysozoa</taxon>
        <taxon>Nematoda</taxon>
        <taxon>Chromadorea</taxon>
        <taxon>Rhabditida</taxon>
        <taxon>Tylenchina</taxon>
        <taxon>Panagrolaimomorpha</taxon>
        <taxon>Panagrolaimoidea</taxon>
        <taxon>Panagrolaimidae</taxon>
        <taxon>Panagrellus</taxon>
    </lineage>
</organism>
<reference evidence="1" key="1">
    <citation type="journal article" date="2013" name="Genetics">
        <title>The draft genome and transcriptome of Panagrellus redivivus are shaped by the harsh demands of a free-living lifestyle.</title>
        <authorList>
            <person name="Srinivasan J."/>
            <person name="Dillman A.R."/>
            <person name="Macchietto M.G."/>
            <person name="Heikkinen L."/>
            <person name="Lakso M."/>
            <person name="Fracchia K.M."/>
            <person name="Antoshechkin I."/>
            <person name="Mortazavi A."/>
            <person name="Wong G."/>
            <person name="Sternberg P.W."/>
        </authorList>
    </citation>
    <scope>NUCLEOTIDE SEQUENCE [LARGE SCALE GENOMIC DNA]</scope>
    <source>
        <strain evidence="1">MT8872</strain>
    </source>
</reference>
<protein>
    <submittedName>
        <fullName evidence="2">Oxidoreductase</fullName>
    </submittedName>
</protein>
<evidence type="ECO:0000313" key="1">
    <source>
        <dbReference type="Proteomes" id="UP000492821"/>
    </source>
</evidence>